<feature type="region of interest" description="Disordered" evidence="1">
    <location>
        <begin position="60"/>
        <end position="83"/>
    </location>
</feature>
<proteinExistence type="predicted"/>
<protein>
    <submittedName>
        <fullName evidence="2">Uncharacterized protein</fullName>
    </submittedName>
</protein>
<organism evidence="2 3">
    <name type="scientific">Polyplax serrata</name>
    <name type="common">Common mouse louse</name>
    <dbReference type="NCBI Taxonomy" id="468196"/>
    <lineage>
        <taxon>Eukaryota</taxon>
        <taxon>Metazoa</taxon>
        <taxon>Ecdysozoa</taxon>
        <taxon>Arthropoda</taxon>
        <taxon>Hexapoda</taxon>
        <taxon>Insecta</taxon>
        <taxon>Pterygota</taxon>
        <taxon>Neoptera</taxon>
        <taxon>Paraneoptera</taxon>
        <taxon>Psocodea</taxon>
        <taxon>Troctomorpha</taxon>
        <taxon>Phthiraptera</taxon>
        <taxon>Anoplura</taxon>
        <taxon>Polyplacidae</taxon>
        <taxon>Polyplax</taxon>
    </lineage>
</organism>
<gene>
    <name evidence="2" type="ORF">RUM43_005072</name>
</gene>
<dbReference type="AlphaFoldDB" id="A0AAN8SBN4"/>
<dbReference type="EMBL" id="JAWJWE010000002">
    <property type="protein sequence ID" value="KAK6643562.1"/>
    <property type="molecule type" value="Genomic_DNA"/>
</dbReference>
<evidence type="ECO:0000313" key="3">
    <source>
        <dbReference type="Proteomes" id="UP001372834"/>
    </source>
</evidence>
<comment type="caution">
    <text evidence="2">The sequence shown here is derived from an EMBL/GenBank/DDBJ whole genome shotgun (WGS) entry which is preliminary data.</text>
</comment>
<evidence type="ECO:0000313" key="2">
    <source>
        <dbReference type="EMBL" id="KAK6643562.1"/>
    </source>
</evidence>
<dbReference type="Proteomes" id="UP001372834">
    <property type="component" value="Unassembled WGS sequence"/>
</dbReference>
<reference evidence="2 3" key="1">
    <citation type="submission" date="2023-10" db="EMBL/GenBank/DDBJ databases">
        <title>Genomes of two closely related lineages of the louse Polyplax serrata with different host specificities.</title>
        <authorList>
            <person name="Martinu J."/>
            <person name="Tarabai H."/>
            <person name="Stefka J."/>
            <person name="Hypsa V."/>
        </authorList>
    </citation>
    <scope>NUCLEOTIDE SEQUENCE [LARGE SCALE GENOMIC DNA]</scope>
    <source>
        <strain evidence="2">HR10_N</strain>
    </source>
</reference>
<name>A0AAN8SBN4_POLSC</name>
<sequence length="83" mass="9561">MGGTQQDRVQPKGKQKKHVGLLIKRANSISCGGTDDKIVSIERIVVAFVGYEVMEWEKEEWLKKSPQKTEREREEKGQRNGEF</sequence>
<accession>A0AAN8SBN4</accession>
<evidence type="ECO:0000256" key="1">
    <source>
        <dbReference type="SAM" id="MobiDB-lite"/>
    </source>
</evidence>